<dbReference type="AlphaFoldDB" id="A0A090D717"/>
<proteinExistence type="predicted"/>
<dbReference type="InParanoid" id="A0A090D717"/>
<organism evidence="2 3">
    <name type="scientific">Podospora anserina (strain S / ATCC MYA-4624 / DSM 980 / FGSC 10383)</name>
    <name type="common">Pleurage anserina</name>
    <dbReference type="NCBI Taxonomy" id="515849"/>
    <lineage>
        <taxon>Eukaryota</taxon>
        <taxon>Fungi</taxon>
        <taxon>Dikarya</taxon>
        <taxon>Ascomycota</taxon>
        <taxon>Pezizomycotina</taxon>
        <taxon>Sordariomycetes</taxon>
        <taxon>Sordariomycetidae</taxon>
        <taxon>Sordariales</taxon>
        <taxon>Podosporaceae</taxon>
        <taxon>Podospora</taxon>
        <taxon>Podospora anserina</taxon>
    </lineage>
</organism>
<evidence type="ECO:0000256" key="1">
    <source>
        <dbReference type="SAM" id="MobiDB-lite"/>
    </source>
</evidence>
<protein>
    <submittedName>
        <fullName evidence="2">Uncharacterized protein</fullName>
    </submittedName>
</protein>
<feature type="region of interest" description="Disordered" evidence="1">
    <location>
        <begin position="165"/>
        <end position="215"/>
    </location>
</feature>
<name>A0A090D717_PODAN</name>
<reference evidence="2 3" key="1">
    <citation type="journal article" date="2008" name="Genome Biol.">
        <title>The genome sequence of the model ascomycete fungus Podospora anserina.</title>
        <authorList>
            <person name="Espagne E."/>
            <person name="Lespinet O."/>
            <person name="Malagnac F."/>
            <person name="Da Silva C."/>
            <person name="Jaillon O."/>
            <person name="Porcel B.M."/>
            <person name="Couloux A."/>
            <person name="Aury J.-M."/>
            <person name="Segurens B."/>
            <person name="Poulain J."/>
            <person name="Anthouard V."/>
            <person name="Grossetete S."/>
            <person name="Khalili H."/>
            <person name="Coppin E."/>
            <person name="Dequard-Chablat M."/>
            <person name="Picard M."/>
            <person name="Contamine V."/>
            <person name="Arnaise S."/>
            <person name="Bourdais A."/>
            <person name="Berteaux-Lecellier V."/>
            <person name="Gautheret D."/>
            <person name="de Vries R.P."/>
            <person name="Battaglia E."/>
            <person name="Coutinho P.M."/>
            <person name="Danchin E.G.J."/>
            <person name="Henrissat B."/>
            <person name="El Khoury R."/>
            <person name="Sainsard-Chanet A."/>
            <person name="Boivin A."/>
            <person name="Pinan-Lucarre B."/>
            <person name="Sellem C.H."/>
            <person name="Debuchy R."/>
            <person name="Wincker P."/>
            <person name="Weissenbach J."/>
            <person name="Silar P."/>
        </authorList>
    </citation>
    <scope>NUCLEOTIDE SEQUENCE [LARGE SCALE GENOMIC DNA]</scope>
    <source>
        <strain evidence="3">S / ATCC MYA-4624 / DSM 980 / FGSC 10383</strain>
    </source>
</reference>
<accession>A0A090D717</accession>
<feature type="compositionally biased region" description="Polar residues" evidence="1">
    <location>
        <begin position="206"/>
        <end position="215"/>
    </location>
</feature>
<dbReference type="EMBL" id="FO904939">
    <property type="protein sequence ID" value="CDP28528.1"/>
    <property type="molecule type" value="Genomic_DNA"/>
</dbReference>
<sequence>MSKAQIVVNEATSQRRTGGQAVREPSHDRQDLYLISVTDSNGHQHYQQFLEPFKPLLLRVYKLAVLTPNLNLTSSGNYASSLPSAPLLVLFEHGQVICVSSSTKLCLSLVLGLPISNVTTPQVVILALIATPDACFSSIAGIQLFVISQTTGNHKEPIDAQLDVEKTSCVSSQSPQSPDQPPQIRSNDTQHHDESLVDPEPEYVDSTCTDTNSTADASAVKDDYWKWDVDRQRFVHIDEKTGKETVCPEWFD</sequence>
<evidence type="ECO:0000313" key="2">
    <source>
        <dbReference type="EMBL" id="CDP28528.1"/>
    </source>
</evidence>
<reference evidence="3" key="2">
    <citation type="journal article" date="2014" name="Genetics">
        <title>Maintaining two mating types: Structure of the mating type locus and its role in heterokaryosis in Podospora anserina.</title>
        <authorList>
            <person name="Grognet P."/>
            <person name="Bidard F."/>
            <person name="Kuchly C."/>
            <person name="Tong L.C.H."/>
            <person name="Coppin E."/>
            <person name="Benkhali J.A."/>
            <person name="Couloux A."/>
            <person name="Wincker P."/>
            <person name="Debuchy R."/>
            <person name="Silar P."/>
        </authorList>
    </citation>
    <scope>GENOME REANNOTATION</scope>
    <source>
        <strain evidence="3">S / ATCC MYA-4624 / DSM 980 / FGSC 10383</strain>
    </source>
</reference>
<dbReference type="Proteomes" id="UP000001197">
    <property type="component" value="Chromosome 4"/>
</dbReference>
<keyword evidence="3" id="KW-1185">Reference proteome</keyword>
<evidence type="ECO:0000313" key="3">
    <source>
        <dbReference type="Proteomes" id="UP000001197"/>
    </source>
</evidence>